<dbReference type="STRING" id="464029.SAMN02982989_0067"/>
<dbReference type="PANTHER" id="PTHR43537:SF24">
    <property type="entry name" value="GLUCONATE OPERON TRANSCRIPTIONAL REPRESSOR"/>
    <property type="match status" value="1"/>
</dbReference>
<dbReference type="Gene3D" id="1.10.10.10">
    <property type="entry name" value="Winged helix-like DNA-binding domain superfamily/Winged helix DNA-binding domain"/>
    <property type="match status" value="1"/>
</dbReference>
<keyword evidence="1" id="KW-0805">Transcription regulation</keyword>
<keyword evidence="2 6" id="KW-0238">DNA-binding</keyword>
<evidence type="ECO:0000256" key="1">
    <source>
        <dbReference type="ARBA" id="ARBA00023015"/>
    </source>
</evidence>
<dbReference type="PANTHER" id="PTHR43537">
    <property type="entry name" value="TRANSCRIPTIONAL REGULATOR, GNTR FAMILY"/>
    <property type="match status" value="1"/>
</dbReference>
<protein>
    <submittedName>
        <fullName evidence="6">DNA-binding transcriptional regulator, GntR family</fullName>
    </submittedName>
</protein>
<feature type="region of interest" description="Disordered" evidence="4">
    <location>
        <begin position="1"/>
        <end position="20"/>
    </location>
</feature>
<feature type="compositionally biased region" description="Polar residues" evidence="4">
    <location>
        <begin position="1"/>
        <end position="11"/>
    </location>
</feature>
<dbReference type="OrthoDB" id="9788098at2"/>
<dbReference type="Gene3D" id="1.20.120.530">
    <property type="entry name" value="GntR ligand-binding domain-like"/>
    <property type="match status" value="1"/>
</dbReference>
<dbReference type="AlphaFoldDB" id="A0A1X7DY46"/>
<dbReference type="RefSeq" id="WP_159457627.1">
    <property type="nucleotide sequence ID" value="NZ_FXAF01000004.1"/>
</dbReference>
<dbReference type="PROSITE" id="PS50949">
    <property type="entry name" value="HTH_GNTR"/>
    <property type="match status" value="1"/>
</dbReference>
<dbReference type="SUPFAM" id="SSF48008">
    <property type="entry name" value="GntR ligand-binding domain-like"/>
    <property type="match status" value="1"/>
</dbReference>
<dbReference type="GO" id="GO:0003677">
    <property type="term" value="F:DNA binding"/>
    <property type="evidence" value="ECO:0007669"/>
    <property type="project" value="UniProtKB-KW"/>
</dbReference>
<name>A0A1X7DY46_9HYPH</name>
<keyword evidence="3" id="KW-0804">Transcription</keyword>
<dbReference type="SMART" id="SM00345">
    <property type="entry name" value="HTH_GNTR"/>
    <property type="match status" value="1"/>
</dbReference>
<sequence length="230" mass="24932">MSLQPLNTETAESLPPVQRAGRITDTVHEALREAIFAGQLKPGTKLSVPALAKQLGVSRSPVREAVARLAQENLAVEETRRGAVVARIGTADLARLYEIREVLEGLATRLAVEHSGKKLVTELEGILREHRQAIDDHSAAAHTRADMRFHQVIREASGNPGLIELLKGLQAQVRLAMVTTTVTAGPVLALADHHAIFEAIRKADPEAAEQAARAHIARLRHNLEGVAKRT</sequence>
<dbReference type="SUPFAM" id="SSF46785">
    <property type="entry name" value="Winged helix' DNA-binding domain"/>
    <property type="match status" value="1"/>
</dbReference>
<keyword evidence="7" id="KW-1185">Reference proteome</keyword>
<evidence type="ECO:0000256" key="4">
    <source>
        <dbReference type="SAM" id="MobiDB-lite"/>
    </source>
</evidence>
<dbReference type="InterPro" id="IPR036390">
    <property type="entry name" value="WH_DNA-bd_sf"/>
</dbReference>
<dbReference type="InterPro" id="IPR008920">
    <property type="entry name" value="TF_FadR/GntR_C"/>
</dbReference>
<organism evidence="6 7">
    <name type="scientific">Xaviernesmea oryzae</name>
    <dbReference type="NCBI Taxonomy" id="464029"/>
    <lineage>
        <taxon>Bacteria</taxon>
        <taxon>Pseudomonadati</taxon>
        <taxon>Pseudomonadota</taxon>
        <taxon>Alphaproteobacteria</taxon>
        <taxon>Hyphomicrobiales</taxon>
        <taxon>Rhizobiaceae</taxon>
        <taxon>Rhizobium/Agrobacterium group</taxon>
        <taxon>Xaviernesmea</taxon>
    </lineage>
</organism>
<dbReference type="InterPro" id="IPR011711">
    <property type="entry name" value="GntR_C"/>
</dbReference>
<proteinExistence type="predicted"/>
<dbReference type="GO" id="GO:0003700">
    <property type="term" value="F:DNA-binding transcription factor activity"/>
    <property type="evidence" value="ECO:0007669"/>
    <property type="project" value="InterPro"/>
</dbReference>
<evidence type="ECO:0000256" key="3">
    <source>
        <dbReference type="ARBA" id="ARBA00023163"/>
    </source>
</evidence>
<dbReference type="InterPro" id="IPR036388">
    <property type="entry name" value="WH-like_DNA-bd_sf"/>
</dbReference>
<dbReference type="EMBL" id="FXAF01000004">
    <property type="protein sequence ID" value="SMF23487.1"/>
    <property type="molecule type" value="Genomic_DNA"/>
</dbReference>
<evidence type="ECO:0000313" key="7">
    <source>
        <dbReference type="Proteomes" id="UP000192903"/>
    </source>
</evidence>
<accession>A0A1X7DY46</accession>
<dbReference type="Proteomes" id="UP000192903">
    <property type="component" value="Unassembled WGS sequence"/>
</dbReference>
<feature type="domain" description="HTH gntR-type" evidence="5">
    <location>
        <begin position="21"/>
        <end position="88"/>
    </location>
</feature>
<evidence type="ECO:0000313" key="6">
    <source>
        <dbReference type="EMBL" id="SMF23487.1"/>
    </source>
</evidence>
<gene>
    <name evidence="6" type="ORF">SAMN02982989_0067</name>
</gene>
<dbReference type="InterPro" id="IPR000524">
    <property type="entry name" value="Tscrpt_reg_HTH_GntR"/>
</dbReference>
<dbReference type="SMART" id="SM00895">
    <property type="entry name" value="FCD"/>
    <property type="match status" value="1"/>
</dbReference>
<dbReference type="Pfam" id="PF07729">
    <property type="entry name" value="FCD"/>
    <property type="match status" value="1"/>
</dbReference>
<evidence type="ECO:0000259" key="5">
    <source>
        <dbReference type="PROSITE" id="PS50949"/>
    </source>
</evidence>
<dbReference type="Pfam" id="PF00392">
    <property type="entry name" value="GntR"/>
    <property type="match status" value="1"/>
</dbReference>
<reference evidence="7" key="1">
    <citation type="submission" date="2017-04" db="EMBL/GenBank/DDBJ databases">
        <authorList>
            <person name="Varghese N."/>
            <person name="Submissions S."/>
        </authorList>
    </citation>
    <scope>NUCLEOTIDE SEQUENCE [LARGE SCALE GENOMIC DNA]</scope>
    <source>
        <strain evidence="7">B4P</strain>
    </source>
</reference>
<evidence type="ECO:0000256" key="2">
    <source>
        <dbReference type="ARBA" id="ARBA00023125"/>
    </source>
</evidence>
<dbReference type="CDD" id="cd07377">
    <property type="entry name" value="WHTH_GntR"/>
    <property type="match status" value="1"/>
</dbReference>